<dbReference type="Pfam" id="PF13086">
    <property type="entry name" value="AAA_11"/>
    <property type="match status" value="1"/>
</dbReference>
<feature type="compositionally biased region" description="Acidic residues" evidence="1">
    <location>
        <begin position="187"/>
        <end position="202"/>
    </location>
</feature>
<reference evidence="3" key="1">
    <citation type="journal article" date="2020" name="Stud. Mycol.">
        <title>101 Dothideomycetes genomes: a test case for predicting lifestyles and emergence of pathogens.</title>
        <authorList>
            <person name="Haridas S."/>
            <person name="Albert R."/>
            <person name="Binder M."/>
            <person name="Bloem J."/>
            <person name="Labutti K."/>
            <person name="Salamov A."/>
            <person name="Andreopoulos B."/>
            <person name="Baker S."/>
            <person name="Barry K."/>
            <person name="Bills G."/>
            <person name="Bluhm B."/>
            <person name="Cannon C."/>
            <person name="Castanera R."/>
            <person name="Culley D."/>
            <person name="Daum C."/>
            <person name="Ezra D."/>
            <person name="Gonzalez J."/>
            <person name="Henrissat B."/>
            <person name="Kuo A."/>
            <person name="Liang C."/>
            <person name="Lipzen A."/>
            <person name="Lutzoni F."/>
            <person name="Magnuson J."/>
            <person name="Mondo S."/>
            <person name="Nolan M."/>
            <person name="Ohm R."/>
            <person name="Pangilinan J."/>
            <person name="Park H.-J."/>
            <person name="Ramirez L."/>
            <person name="Alfaro M."/>
            <person name="Sun H."/>
            <person name="Tritt A."/>
            <person name="Yoshinaga Y."/>
            <person name="Zwiers L.-H."/>
            <person name="Turgeon B."/>
            <person name="Goodwin S."/>
            <person name="Spatafora J."/>
            <person name="Crous P."/>
            <person name="Grigoriev I."/>
        </authorList>
    </citation>
    <scope>NUCLEOTIDE SEQUENCE</scope>
    <source>
        <strain evidence="3">ATCC 36951</strain>
    </source>
</reference>
<feature type="compositionally biased region" description="Low complexity" evidence="1">
    <location>
        <begin position="89"/>
        <end position="99"/>
    </location>
</feature>
<gene>
    <name evidence="3" type="ORF">M409DRAFT_15919</name>
</gene>
<dbReference type="PANTHER" id="PTHR43788">
    <property type="entry name" value="DNA2/NAM7 HELICASE FAMILY MEMBER"/>
    <property type="match status" value="1"/>
</dbReference>
<name>A0A6A6D2N6_ZASCE</name>
<dbReference type="GeneID" id="54556677"/>
<dbReference type="GO" id="GO:0043139">
    <property type="term" value="F:5'-3' DNA helicase activity"/>
    <property type="evidence" value="ECO:0007669"/>
    <property type="project" value="TreeGrafter"/>
</dbReference>
<dbReference type="RefSeq" id="XP_033674530.1">
    <property type="nucleotide sequence ID" value="XM_033803405.1"/>
</dbReference>
<dbReference type="EMBL" id="ML993579">
    <property type="protein sequence ID" value="KAF2173641.1"/>
    <property type="molecule type" value="Genomic_DNA"/>
</dbReference>
<dbReference type="SUPFAM" id="SSF52540">
    <property type="entry name" value="P-loop containing nucleoside triphosphate hydrolases"/>
    <property type="match status" value="1"/>
</dbReference>
<dbReference type="PANTHER" id="PTHR43788:SF8">
    <property type="entry name" value="DNA-BINDING PROTEIN SMUBP-2"/>
    <property type="match status" value="1"/>
</dbReference>
<protein>
    <recommendedName>
        <fullName evidence="2">DNA2/NAM7 helicase helicase domain-containing protein</fullName>
    </recommendedName>
</protein>
<feature type="compositionally biased region" description="Basic and acidic residues" evidence="1">
    <location>
        <begin position="69"/>
        <end position="81"/>
    </location>
</feature>
<feature type="compositionally biased region" description="Basic residues" evidence="1">
    <location>
        <begin position="26"/>
        <end position="41"/>
    </location>
</feature>
<dbReference type="OrthoDB" id="3946766at2759"/>
<dbReference type="InterPro" id="IPR041677">
    <property type="entry name" value="DNA2/NAM7_AAA_11"/>
</dbReference>
<organism evidence="3 4">
    <name type="scientific">Zasmidium cellare ATCC 36951</name>
    <dbReference type="NCBI Taxonomy" id="1080233"/>
    <lineage>
        <taxon>Eukaryota</taxon>
        <taxon>Fungi</taxon>
        <taxon>Dikarya</taxon>
        <taxon>Ascomycota</taxon>
        <taxon>Pezizomycotina</taxon>
        <taxon>Dothideomycetes</taxon>
        <taxon>Dothideomycetidae</taxon>
        <taxon>Mycosphaerellales</taxon>
        <taxon>Mycosphaerellaceae</taxon>
        <taxon>Zasmidium</taxon>
    </lineage>
</organism>
<dbReference type="Gene3D" id="3.40.50.300">
    <property type="entry name" value="P-loop containing nucleotide triphosphate hydrolases"/>
    <property type="match status" value="1"/>
</dbReference>
<feature type="compositionally biased region" description="Acidic residues" evidence="1">
    <location>
        <begin position="161"/>
        <end position="174"/>
    </location>
</feature>
<feature type="compositionally biased region" description="Basic and acidic residues" evidence="1">
    <location>
        <begin position="254"/>
        <end position="263"/>
    </location>
</feature>
<dbReference type="InterPro" id="IPR027417">
    <property type="entry name" value="P-loop_NTPase"/>
</dbReference>
<accession>A0A6A6D2N6</accession>
<feature type="region of interest" description="Disordered" evidence="1">
    <location>
        <begin position="1"/>
        <end position="285"/>
    </location>
</feature>
<sequence length="1220" mass="135261">MASSPSSSGPSKGTSSMGESKDTRSHMQKGGKGKGPAKPKYTKLDLDHNNPQMYAGRPQAPLPPSARQLRADRFRDREPPAPRRRRQQGPRQEPEGQQEPQPPNLLRRDSYPGLAGLLGTAPAANTPSGAGESRPKPSPEPVATKPLPRPTTPPPSAPPPVDDEDTEMTDDLVEPEVTGESAATENDLIDYSDDEAVEEPDATSEASVTSKDLIDYSDDEDVEKPRDPRAYVADIDDYEDDMMGNLFESEEKADEDKTFRGNGDDEEADLENSEDEEEVSEDEDEVTIITDKTNGGIAGSKHAVPVQWQVWKQELSPADQYLEQDTYPSMYPERVFGVELAPLTNYRGQDRFKKKHKNEKDWHAKQRCTLVVTHQNGEKSVFGLGTSEIRAANRKAAKEAVMQAASTTAQELETARAVAEGSAAHASQPGASPDVQQEAAHAAQAVLDAEAAATEAGQAAAALESEMDLDDEADVLEKEQAFVWLRYETASQTPAVILEVDLAMPGSSESQMTECHLFGNSVKAHYTYEENNKGNLVPVRDHTGFSMMSSDDGKAGKDMLRALPDELKATSVVQRVGDPAQGACLHSTAIELWSIDEAYEASEKNVLRTRPKFTRVELELLRYWHEQSQSVEGMTFLSPGKMIAASVFRAAKVEILTGNLRKHGDQFDKIRDYMQAGMAATCAWGPYWQYELQLQDRGQTMSNRGLKLKHLQVPRQLVTTWKVGLDNRGFVIPKCIVPIEWAALHKTPVHPTTEAGKFILSLAETREEEKRQDLLVKAMNDARVEAQFAEFDEQYLVYLRIEPNEKFVDQSGAEVELKMLLPVSGHPFRVRIAGSEMMGEKLWFSGIITEDDHDPQYHLSARVKYVGNEEFTWPEDRDTFAVRVKFWSDNKPTSRKIRAVEALTDGQFRKYGVDFQALFFGLLPNTSKPGWVKDFIERHGKQELLNTVRGELTRVDAEGQRVHNLNKEQLDAWNAALEGDKGATLIHGPPGTGKTKVLRSMLDSYRAANLKVAVVAGANSQVDQVRDAWVSRDTTNSKAKGRYVRVYNKHFQPRAIAEKLAQWETQFGVLDEGEAPTVAVDDSFAQVAAEALFELQVLPNEFGKRARDYVQYLKDLCEASGKAKKGLLKKLRNLEDKILPHICSKVDIWFVTANSSGIYQLAEFARPDVIIVEEAGLASAAEIAVPMAAWKNSAKTIVFAGDSFQQKPLCTSSERNEGGD</sequence>
<evidence type="ECO:0000256" key="1">
    <source>
        <dbReference type="SAM" id="MobiDB-lite"/>
    </source>
</evidence>
<dbReference type="Proteomes" id="UP000799537">
    <property type="component" value="Unassembled WGS sequence"/>
</dbReference>
<feature type="compositionally biased region" description="Acidic residues" evidence="1">
    <location>
        <begin position="264"/>
        <end position="285"/>
    </location>
</feature>
<evidence type="ECO:0000259" key="2">
    <source>
        <dbReference type="Pfam" id="PF13086"/>
    </source>
</evidence>
<dbReference type="InterPro" id="IPR050534">
    <property type="entry name" value="Coronavir_polyprotein_1ab"/>
</dbReference>
<dbReference type="AlphaFoldDB" id="A0A6A6D2N6"/>
<feature type="compositionally biased region" description="Low complexity" evidence="1">
    <location>
        <begin position="1"/>
        <end position="16"/>
    </location>
</feature>
<evidence type="ECO:0000313" key="3">
    <source>
        <dbReference type="EMBL" id="KAF2173641.1"/>
    </source>
</evidence>
<evidence type="ECO:0000313" key="4">
    <source>
        <dbReference type="Proteomes" id="UP000799537"/>
    </source>
</evidence>
<feature type="region of interest" description="Disordered" evidence="1">
    <location>
        <begin position="417"/>
        <end position="440"/>
    </location>
</feature>
<proteinExistence type="predicted"/>
<feature type="compositionally biased region" description="Low complexity" evidence="1">
    <location>
        <begin position="112"/>
        <end position="124"/>
    </location>
</feature>
<feature type="compositionally biased region" description="Pro residues" evidence="1">
    <location>
        <begin position="147"/>
        <end position="160"/>
    </location>
</feature>
<keyword evidence="4" id="KW-1185">Reference proteome</keyword>
<feature type="domain" description="DNA2/NAM7 helicase helicase" evidence="2">
    <location>
        <begin position="964"/>
        <end position="1212"/>
    </location>
</feature>